<dbReference type="RefSeq" id="WP_106139025.1">
    <property type="nucleotide sequence ID" value="NZ_PVTE01000014.1"/>
</dbReference>
<evidence type="ECO:0000313" key="1">
    <source>
        <dbReference type="EMBL" id="PRY35515.1"/>
    </source>
</evidence>
<proteinExistence type="predicted"/>
<dbReference type="Proteomes" id="UP000238375">
    <property type="component" value="Unassembled WGS sequence"/>
</dbReference>
<accession>A0A2T0SQ30</accession>
<reference evidence="1 2" key="1">
    <citation type="submission" date="2018-03" db="EMBL/GenBank/DDBJ databases">
        <title>Genomic Encyclopedia of Archaeal and Bacterial Type Strains, Phase II (KMG-II): from individual species to whole genera.</title>
        <authorList>
            <person name="Goeker M."/>
        </authorList>
    </citation>
    <scope>NUCLEOTIDE SEQUENCE [LARGE SCALE GENOMIC DNA]</scope>
    <source>
        <strain evidence="1 2">DSM 28354</strain>
    </source>
</reference>
<dbReference type="OrthoDB" id="965311at2"/>
<gene>
    <name evidence="1" type="ORF">CLV58_114100</name>
</gene>
<dbReference type="EMBL" id="PVTE01000014">
    <property type="protein sequence ID" value="PRY35515.1"/>
    <property type="molecule type" value="Genomic_DNA"/>
</dbReference>
<dbReference type="AlphaFoldDB" id="A0A2T0SQ30"/>
<keyword evidence="2" id="KW-1185">Reference proteome</keyword>
<protein>
    <submittedName>
        <fullName evidence="1">Uncharacterized protein</fullName>
    </submittedName>
</protein>
<evidence type="ECO:0000313" key="2">
    <source>
        <dbReference type="Proteomes" id="UP000238375"/>
    </source>
</evidence>
<comment type="caution">
    <text evidence="1">The sequence shown here is derived from an EMBL/GenBank/DDBJ whole genome shotgun (WGS) entry which is preliminary data.</text>
</comment>
<organism evidence="1 2">
    <name type="scientific">Spirosoma oryzae</name>
    <dbReference type="NCBI Taxonomy" id="1469603"/>
    <lineage>
        <taxon>Bacteria</taxon>
        <taxon>Pseudomonadati</taxon>
        <taxon>Bacteroidota</taxon>
        <taxon>Cytophagia</taxon>
        <taxon>Cytophagales</taxon>
        <taxon>Cytophagaceae</taxon>
        <taxon>Spirosoma</taxon>
    </lineage>
</organism>
<sequence length="73" mass="8434">MTTAQIIYEQYKVLPKRIRQELKALINSEDEAGTTFSLLEDIEQGLNEVKLIRQGKLPRRTFADLKREGNNAE</sequence>
<name>A0A2T0SQ30_9BACT</name>